<gene>
    <name evidence="5" type="ORF">WAT24_01740</name>
</gene>
<dbReference type="Proteomes" id="UP001381174">
    <property type="component" value="Unassembled WGS sequence"/>
</dbReference>
<evidence type="ECO:0000259" key="4">
    <source>
        <dbReference type="Pfam" id="PF00561"/>
    </source>
</evidence>
<reference evidence="5 6" key="1">
    <citation type="journal article" date="2014" name="Int. J. Syst. Evol. Microbiol.">
        <title>Fulvimonas yonginensis sp. nov., isolated from greenhouse soil, and emended description of the genus Fulvimonas.</title>
        <authorList>
            <person name="Ahn J.H."/>
            <person name="Kim S.J."/>
            <person name="Weon H.Y."/>
            <person name="Hong S.B."/>
            <person name="Seok S.J."/>
            <person name="Kwon S.W."/>
        </authorList>
    </citation>
    <scope>NUCLEOTIDE SEQUENCE [LARGE SCALE GENOMIC DNA]</scope>
    <source>
        <strain evidence="5 6">KACC 16952</strain>
    </source>
</reference>
<protein>
    <submittedName>
        <fullName evidence="5">Alpha/beta hydrolase</fullName>
    </submittedName>
</protein>
<organism evidence="5 6">
    <name type="scientific">Fulvimonas yonginensis</name>
    <dbReference type="NCBI Taxonomy" id="1495200"/>
    <lineage>
        <taxon>Bacteria</taxon>
        <taxon>Pseudomonadati</taxon>
        <taxon>Pseudomonadota</taxon>
        <taxon>Gammaproteobacteria</taxon>
        <taxon>Lysobacterales</taxon>
        <taxon>Rhodanobacteraceae</taxon>
        <taxon>Fulvimonas</taxon>
    </lineage>
</organism>
<evidence type="ECO:0000313" key="6">
    <source>
        <dbReference type="Proteomes" id="UP001381174"/>
    </source>
</evidence>
<dbReference type="Gene3D" id="3.40.50.1820">
    <property type="entry name" value="alpha/beta hydrolase"/>
    <property type="match status" value="1"/>
</dbReference>
<dbReference type="InterPro" id="IPR029058">
    <property type="entry name" value="AB_hydrolase_fold"/>
</dbReference>
<dbReference type="PANTHER" id="PTHR43798">
    <property type="entry name" value="MONOACYLGLYCEROL LIPASE"/>
    <property type="match status" value="1"/>
</dbReference>
<evidence type="ECO:0000256" key="1">
    <source>
        <dbReference type="ARBA" id="ARBA00010088"/>
    </source>
</evidence>
<dbReference type="Pfam" id="PF00561">
    <property type="entry name" value="Abhydrolase_1"/>
    <property type="match status" value="1"/>
</dbReference>
<feature type="region of interest" description="Disordered" evidence="3">
    <location>
        <begin position="31"/>
        <end position="50"/>
    </location>
</feature>
<accession>A0ABU8J7G9</accession>
<dbReference type="PRINTS" id="PR00793">
    <property type="entry name" value="PROAMNOPTASE"/>
</dbReference>
<dbReference type="PANTHER" id="PTHR43798:SF27">
    <property type="entry name" value="HYDROLASE ALPHA_BETA HYDROLASE FOLD FAMILY"/>
    <property type="match status" value="1"/>
</dbReference>
<dbReference type="InterPro" id="IPR002410">
    <property type="entry name" value="Peptidase_S33"/>
</dbReference>
<comment type="caution">
    <text evidence="5">The sequence shown here is derived from an EMBL/GenBank/DDBJ whole genome shotgun (WGS) entry which is preliminary data.</text>
</comment>
<dbReference type="RefSeq" id="WP_336806082.1">
    <property type="nucleotide sequence ID" value="NZ_JBBBNY010000001.1"/>
</dbReference>
<feature type="domain" description="AB hydrolase-1" evidence="4">
    <location>
        <begin position="114"/>
        <end position="477"/>
    </location>
</feature>
<evidence type="ECO:0000313" key="5">
    <source>
        <dbReference type="EMBL" id="MEI7035473.1"/>
    </source>
</evidence>
<sequence>MALNARTSLRIAVAVVGLGLLAWQRFHPHAAESPAPADAPQATAPTPAVPRTWRLGTLTLKPCELGRPDSGLTTAAWCTPFEVPENRADPHGRRIALRLAVIRSEAQVPARDMLVFLAGGPGQAATETWPMVAPALEPLLAHRNVLLIDQRGTGGSNPLDCKAAEQNAPADHTAGFDPARLRAQVAACLKEVEGKADPRYYTTTAAVADLEDARRALGSPMFDLVGVSYGTRVAQQYAMHHPDAVRSLLLDGVVPNPLVLGEDFARNLEDALKAQFARCTAEPACKARFGDSYQTLYQLRDALRANPHKVSFRDPQSYQSVERMLSDDALASVVRMFAYSPLTAALLPLSIDAAAHGDVGPLLGQAKLITGDLADSMNGGMQSSVICSEDADLLSPRPQDAGTILGTRMIDTLQAVCSIWPRGTRPADFHQPLKSAIPTLLLSGQYDPVTPPRYGEEVLKGLSDARHLVLKGQGHNVIGAGCMPTLVKRFIEDPDPKALDAKCLDRLQPTPLFIDFNGATP</sequence>
<comment type="similarity">
    <text evidence="1">Belongs to the peptidase S33 family.</text>
</comment>
<dbReference type="GO" id="GO:0016787">
    <property type="term" value="F:hydrolase activity"/>
    <property type="evidence" value="ECO:0007669"/>
    <property type="project" value="UniProtKB-KW"/>
</dbReference>
<keyword evidence="2 5" id="KW-0378">Hydrolase</keyword>
<evidence type="ECO:0000256" key="3">
    <source>
        <dbReference type="SAM" id="MobiDB-lite"/>
    </source>
</evidence>
<proteinExistence type="inferred from homology"/>
<feature type="compositionally biased region" description="Low complexity" evidence="3">
    <location>
        <begin position="34"/>
        <end position="50"/>
    </location>
</feature>
<dbReference type="EMBL" id="JBBBNY010000001">
    <property type="protein sequence ID" value="MEI7035473.1"/>
    <property type="molecule type" value="Genomic_DNA"/>
</dbReference>
<evidence type="ECO:0000256" key="2">
    <source>
        <dbReference type="ARBA" id="ARBA00022801"/>
    </source>
</evidence>
<name>A0ABU8J7G9_9GAMM</name>
<dbReference type="InterPro" id="IPR050266">
    <property type="entry name" value="AB_hydrolase_sf"/>
</dbReference>
<dbReference type="InterPro" id="IPR000073">
    <property type="entry name" value="AB_hydrolase_1"/>
</dbReference>
<dbReference type="SUPFAM" id="SSF53474">
    <property type="entry name" value="alpha/beta-Hydrolases"/>
    <property type="match status" value="1"/>
</dbReference>
<keyword evidence="6" id="KW-1185">Reference proteome</keyword>